<evidence type="ECO:0000259" key="5">
    <source>
        <dbReference type="Pfam" id="PF00884"/>
    </source>
</evidence>
<dbReference type="RefSeq" id="WP_146779645.1">
    <property type="nucleotide sequence ID" value="NZ_CP042434.1"/>
</dbReference>
<dbReference type="PANTHER" id="PTHR42693">
    <property type="entry name" value="ARYLSULFATASE FAMILY MEMBER"/>
    <property type="match status" value="1"/>
</dbReference>
<comment type="similarity">
    <text evidence="1">Belongs to the sulfatase family.</text>
</comment>
<keyword evidence="7" id="KW-1185">Reference proteome</keyword>
<dbReference type="OrthoDB" id="9803751at2"/>
<keyword evidence="4" id="KW-0106">Calcium</keyword>
<dbReference type="Pfam" id="PF00884">
    <property type="entry name" value="Sulfatase"/>
    <property type="match status" value="1"/>
</dbReference>
<evidence type="ECO:0000313" key="7">
    <source>
        <dbReference type="Proteomes" id="UP000321291"/>
    </source>
</evidence>
<dbReference type="GO" id="GO:0004065">
    <property type="term" value="F:arylsulfatase activity"/>
    <property type="evidence" value="ECO:0007669"/>
    <property type="project" value="TreeGrafter"/>
</dbReference>
<dbReference type="EMBL" id="CP042434">
    <property type="protein sequence ID" value="QEC70381.1"/>
    <property type="molecule type" value="Genomic_DNA"/>
</dbReference>
<dbReference type="PANTHER" id="PTHR42693:SF27">
    <property type="entry name" value="ARYLSULFATASE B [PRECURSOR]"/>
    <property type="match status" value="1"/>
</dbReference>
<dbReference type="Gene3D" id="3.30.1120.10">
    <property type="match status" value="1"/>
</dbReference>
<dbReference type="Proteomes" id="UP000321291">
    <property type="component" value="Chromosome"/>
</dbReference>
<dbReference type="PROSITE" id="PS00523">
    <property type="entry name" value="SULFATASE_1"/>
    <property type="match status" value="1"/>
</dbReference>
<dbReference type="GO" id="GO:0046872">
    <property type="term" value="F:metal ion binding"/>
    <property type="evidence" value="ECO:0007669"/>
    <property type="project" value="UniProtKB-KW"/>
</dbReference>
<reference evidence="6 7" key="1">
    <citation type="journal article" date="2017" name="Int. J. Syst. Evol. Microbiol.">
        <title>Arachidicoccus ginsenosidivorans sp. nov., with ginsenoside-converting activity isolated from ginseng cultivating soil.</title>
        <authorList>
            <person name="Siddiqi M.Z."/>
            <person name="Aslam Z."/>
            <person name="Im W.T."/>
        </authorList>
    </citation>
    <scope>NUCLEOTIDE SEQUENCE [LARGE SCALE GENOMIC DNA]</scope>
    <source>
        <strain evidence="6 7">Gsoil 809</strain>
    </source>
</reference>
<protein>
    <submittedName>
        <fullName evidence="6">Arylsulfatase</fullName>
    </submittedName>
</protein>
<evidence type="ECO:0000256" key="2">
    <source>
        <dbReference type="ARBA" id="ARBA00022723"/>
    </source>
</evidence>
<keyword evidence="2" id="KW-0479">Metal-binding</keyword>
<dbReference type="CDD" id="cd16029">
    <property type="entry name" value="4-S"/>
    <property type="match status" value="1"/>
</dbReference>
<keyword evidence="3" id="KW-0378">Hydrolase</keyword>
<dbReference type="InterPro" id="IPR050738">
    <property type="entry name" value="Sulfatase"/>
</dbReference>
<proteinExistence type="inferred from homology"/>
<sequence length="468" mass="52693">MKKILLFFIILTVYTTVYSQPAKRPNIVIILADDLGWGDLGFHGSDIQTPNIDRLANEGLVMNQFYTAPICSPSRAGLMTGRYPNRFGLRHNVIPPWSKFGVDTSETFLPEMLEKAGYKNRAAIGKWHLGESYKKFLPLQRGFTHFYGFYNGAFDYFTHQREGELDWHNDEAVSHDTGYSTDLITREAVMCIHQYAGKSPFFVYVAYNAPHGPLQAKKEDLLRYGFDENKPLFPHKGAYGQKGRGNNKRQTYSAMVTCMDRGVGQILQALKDMHIDQNTLVLFLSDNGAQKGAGGSSGALRGWKFQEWAGGVRSPAIIRWPSGLKGGREIDQVAGYVDVMPTFLNLAGVKEKPKKPFDGINILPVLKGKVKQIDRYFYLGYGAIIHGPWQLVTANAGNSAMKEQKDLLFNILKDSTEHYNVIEKQPDIYKDLQRAVLPFDQIKPAHEVPSYGQGRKGFVAPKDWIITK</sequence>
<dbReference type="Gene3D" id="3.40.720.10">
    <property type="entry name" value="Alkaline Phosphatase, subunit A"/>
    <property type="match status" value="1"/>
</dbReference>
<organism evidence="6 7">
    <name type="scientific">Arachidicoccus ginsenosidivorans</name>
    <dbReference type="NCBI Taxonomy" id="496057"/>
    <lineage>
        <taxon>Bacteria</taxon>
        <taxon>Pseudomonadati</taxon>
        <taxon>Bacteroidota</taxon>
        <taxon>Chitinophagia</taxon>
        <taxon>Chitinophagales</taxon>
        <taxon>Chitinophagaceae</taxon>
        <taxon>Arachidicoccus</taxon>
    </lineage>
</organism>
<evidence type="ECO:0000256" key="4">
    <source>
        <dbReference type="ARBA" id="ARBA00022837"/>
    </source>
</evidence>
<evidence type="ECO:0000313" key="6">
    <source>
        <dbReference type="EMBL" id="QEC70381.1"/>
    </source>
</evidence>
<dbReference type="InterPro" id="IPR000917">
    <property type="entry name" value="Sulfatase_N"/>
</dbReference>
<dbReference type="KEGG" id="agi:FSB73_00300"/>
<dbReference type="InterPro" id="IPR017850">
    <property type="entry name" value="Alkaline_phosphatase_core_sf"/>
</dbReference>
<accession>A0A5B8VH13</accession>
<evidence type="ECO:0000256" key="1">
    <source>
        <dbReference type="ARBA" id="ARBA00008779"/>
    </source>
</evidence>
<dbReference type="InterPro" id="IPR024607">
    <property type="entry name" value="Sulfatase_CS"/>
</dbReference>
<name>A0A5B8VH13_9BACT</name>
<dbReference type="AlphaFoldDB" id="A0A5B8VH13"/>
<evidence type="ECO:0000256" key="3">
    <source>
        <dbReference type="ARBA" id="ARBA00022801"/>
    </source>
</evidence>
<feature type="domain" description="Sulfatase N-terminal" evidence="5">
    <location>
        <begin position="25"/>
        <end position="349"/>
    </location>
</feature>
<gene>
    <name evidence="6" type="ORF">FSB73_00300</name>
</gene>
<dbReference type="SUPFAM" id="SSF53649">
    <property type="entry name" value="Alkaline phosphatase-like"/>
    <property type="match status" value="1"/>
</dbReference>